<dbReference type="AlphaFoldDB" id="A0A9Q9BET2"/>
<reference evidence="1" key="1">
    <citation type="submission" date="2020-04" db="EMBL/GenBank/DDBJ databases">
        <title>Comparative genomics of oral phylogroup-2 Treponema strains.</title>
        <authorList>
            <person name="Zeng H."/>
            <person name="Chan Y.K."/>
            <person name="Watt R.M."/>
        </authorList>
    </citation>
    <scope>NUCLEOTIDE SEQUENCE</scope>
    <source>
        <strain evidence="1">OMZ 905</strain>
    </source>
</reference>
<gene>
    <name evidence="1" type="ORF">E4N86_08105</name>
</gene>
<proteinExistence type="predicted"/>
<name>A0A9Q9BET2_TREDN</name>
<dbReference type="Proteomes" id="UP001056981">
    <property type="component" value="Chromosome"/>
</dbReference>
<protein>
    <recommendedName>
        <fullName evidence="3">Outer membrane protein beta-barrel domain-containing protein</fullName>
    </recommendedName>
</protein>
<organism evidence="1 2">
    <name type="scientific">Treponema denticola</name>
    <dbReference type="NCBI Taxonomy" id="158"/>
    <lineage>
        <taxon>Bacteria</taxon>
        <taxon>Pseudomonadati</taxon>
        <taxon>Spirochaetota</taxon>
        <taxon>Spirochaetia</taxon>
        <taxon>Spirochaetales</taxon>
        <taxon>Treponemataceae</taxon>
        <taxon>Treponema</taxon>
    </lineage>
</organism>
<evidence type="ECO:0008006" key="3">
    <source>
        <dbReference type="Google" id="ProtNLM"/>
    </source>
</evidence>
<sequence length="195" mass="22515">MMKLLKYFFIILLIMCTNIYVFADKVSIGIKFISFSTHPKGDPNAHLMPLKFDPKGVIVFNPGGTLNFDFFIKNDFLSLKLVQGFYADCALQFLGYSHLGFRLTLFQTKYASMNLGIGPTFIYRQSWYKLSGYKAYPNFFNGTKNENWEYSFIWYGGEIELNFPIFKNTDFSMSIIPGGLQLINVSFGFRYTVDI</sequence>
<evidence type="ECO:0000313" key="1">
    <source>
        <dbReference type="EMBL" id="UTD01509.1"/>
    </source>
</evidence>
<evidence type="ECO:0000313" key="2">
    <source>
        <dbReference type="Proteomes" id="UP001056981"/>
    </source>
</evidence>
<dbReference type="EMBL" id="CP051635">
    <property type="protein sequence ID" value="UTD01509.1"/>
    <property type="molecule type" value="Genomic_DNA"/>
</dbReference>
<accession>A0A9Q9BET2</accession>